<reference evidence="1 2" key="1">
    <citation type="submission" date="2022-06" db="EMBL/GenBank/DDBJ databases">
        <title>Genomic Encyclopedia of Archaeal and Bacterial Type Strains, Phase II (KMG-II): from individual species to whole genera.</title>
        <authorList>
            <person name="Goeker M."/>
        </authorList>
    </citation>
    <scope>NUCLEOTIDE SEQUENCE [LARGE SCALE GENOMIC DNA]</scope>
    <source>
        <strain evidence="1 2">DSM 40477</strain>
    </source>
</reference>
<evidence type="ECO:0000313" key="1">
    <source>
        <dbReference type="EMBL" id="MCP2261067.1"/>
    </source>
</evidence>
<evidence type="ECO:0000313" key="2">
    <source>
        <dbReference type="Proteomes" id="UP001205311"/>
    </source>
</evidence>
<name>A0ABT1HZV3_STRSD</name>
<dbReference type="RefSeq" id="WP_253671906.1">
    <property type="nucleotide sequence ID" value="NZ_JAMTCP010000035.1"/>
</dbReference>
<dbReference type="EMBL" id="JAMTCP010000035">
    <property type="protein sequence ID" value="MCP2261067.1"/>
    <property type="molecule type" value="Genomic_DNA"/>
</dbReference>
<keyword evidence="2" id="KW-1185">Reference proteome</keyword>
<protein>
    <submittedName>
        <fullName evidence="1">Uncharacterized protein</fullName>
    </submittedName>
</protein>
<comment type="caution">
    <text evidence="1">The sequence shown here is derived from an EMBL/GenBank/DDBJ whole genome shotgun (WGS) entry which is preliminary data.</text>
</comment>
<sequence length="171" mass="19670">MIDPQNTTASSPPVVARVSRYELSCLPDDHPARDRYTLAVEYRGKSRQRHDEWAVLHGPWALSRDGHWDYEPPSTCRRTVIAQYRYTLDDALEAARREAPRLAADGCAVADVLRAAAVTDHPSGCRWCGVPHREHSQRWTPETGWHEWTAPTMSQIKTRMLARRHHHEETQ</sequence>
<gene>
    <name evidence="1" type="ORF">LX15_004787</name>
</gene>
<accession>A0ABT1HZV3</accession>
<proteinExistence type="predicted"/>
<organism evidence="1 2">
    <name type="scientific">Streptoalloteichus tenebrarius (strain ATCC 17920 / DSM 40477 / JCM 4838 / CBS 697.72 / NBRC 16177 / NCIMB 11028 / NRRL B-12390 / A12253. 1 / ISP 5477)</name>
    <name type="common">Streptomyces tenebrarius</name>
    <dbReference type="NCBI Taxonomy" id="1933"/>
    <lineage>
        <taxon>Bacteria</taxon>
        <taxon>Bacillati</taxon>
        <taxon>Actinomycetota</taxon>
        <taxon>Actinomycetes</taxon>
        <taxon>Pseudonocardiales</taxon>
        <taxon>Pseudonocardiaceae</taxon>
        <taxon>Streptoalloteichus</taxon>
    </lineage>
</organism>
<dbReference type="Proteomes" id="UP001205311">
    <property type="component" value="Unassembled WGS sequence"/>
</dbReference>